<dbReference type="Pfam" id="PF00902">
    <property type="entry name" value="TatC"/>
    <property type="match status" value="1"/>
</dbReference>
<dbReference type="GO" id="GO:0043953">
    <property type="term" value="P:protein transport by the Tat complex"/>
    <property type="evidence" value="ECO:0007669"/>
    <property type="project" value="UniProtKB-UniRule"/>
</dbReference>
<reference evidence="6 7" key="1">
    <citation type="submission" date="2018-10" db="EMBL/GenBank/DDBJ databases">
        <title>Phylogenomics of Brevibacillus.</title>
        <authorList>
            <person name="Dunlap C."/>
        </authorList>
    </citation>
    <scope>NUCLEOTIDE SEQUENCE [LARGE SCALE GENOMIC DNA]</scope>
    <source>
        <strain evidence="6 7">JCM 15085</strain>
    </source>
</reference>
<keyword evidence="5" id="KW-1003">Cell membrane</keyword>
<dbReference type="InterPro" id="IPR002033">
    <property type="entry name" value="TatC"/>
</dbReference>
<comment type="subunit">
    <text evidence="5">Forms a complex with TatA.</text>
</comment>
<sequence length="255" mass="29149">MRIWRKTGRKQQNVSTRQEMPFLEHLTDLRRRIMIVLATFLGSLVLCFLFVDAIYQELARRSGEKLAILGPGDILSIYVKLAAVGAIAVTIPVAAYQIWKFVVPALREREKKVALMYIPALFILFLLGLSFAYFILFPMTYQFVLGLSNGNFDLVITANDYFTFMFHLCLPFALLFEMPVIVLFLSHLGIVNPHRLAKMRKPAYFILCVISITITPPDLLSDVLVIVPLLFLYECSIAISRFIHRKRSEETALTP</sequence>
<keyword evidence="4 5" id="KW-0472">Membrane</keyword>
<organism evidence="6 7">
    <name type="scientific">Brevibacillus panacihumi</name>
    <dbReference type="NCBI Taxonomy" id="497735"/>
    <lineage>
        <taxon>Bacteria</taxon>
        <taxon>Bacillati</taxon>
        <taxon>Bacillota</taxon>
        <taxon>Bacilli</taxon>
        <taxon>Bacillales</taxon>
        <taxon>Paenibacillaceae</taxon>
        <taxon>Brevibacillus</taxon>
    </lineage>
</organism>
<evidence type="ECO:0000256" key="3">
    <source>
        <dbReference type="ARBA" id="ARBA00022989"/>
    </source>
</evidence>
<dbReference type="AlphaFoldDB" id="A0A3M8CXV5"/>
<keyword evidence="2 5" id="KW-0812">Transmembrane</keyword>
<evidence type="ECO:0000256" key="5">
    <source>
        <dbReference type="HAMAP-Rule" id="MF_00902"/>
    </source>
</evidence>
<keyword evidence="5" id="KW-0653">Protein transport</keyword>
<feature type="transmembrane region" description="Helical" evidence="5">
    <location>
        <begin position="202"/>
        <end position="219"/>
    </location>
</feature>
<feature type="transmembrane region" description="Helical" evidence="5">
    <location>
        <begin position="75"/>
        <end position="99"/>
    </location>
</feature>
<keyword evidence="5" id="KW-0811">Translocation</keyword>
<feature type="transmembrane region" description="Helical" evidence="5">
    <location>
        <begin position="33"/>
        <end position="55"/>
    </location>
</feature>
<keyword evidence="5" id="KW-0813">Transport</keyword>
<comment type="similarity">
    <text evidence="5">Belongs to the TatC family.</text>
</comment>
<name>A0A3M8CXV5_9BACL</name>
<evidence type="ECO:0000256" key="1">
    <source>
        <dbReference type="ARBA" id="ARBA00004141"/>
    </source>
</evidence>
<comment type="subcellular location">
    <subcellularLocation>
        <location evidence="5">Cell membrane</location>
        <topology evidence="5">Multi-pass membrane protein</topology>
    </subcellularLocation>
    <subcellularLocation>
        <location evidence="1">Membrane</location>
        <topology evidence="1">Multi-pass membrane protein</topology>
    </subcellularLocation>
</comment>
<feature type="transmembrane region" description="Helical" evidence="5">
    <location>
        <begin position="120"/>
        <end position="144"/>
    </location>
</feature>
<dbReference type="GO" id="GO:0009977">
    <property type="term" value="F:proton motive force dependent protein transmembrane transporter activity"/>
    <property type="evidence" value="ECO:0007669"/>
    <property type="project" value="TreeGrafter"/>
</dbReference>
<feature type="transmembrane region" description="Helical" evidence="5">
    <location>
        <begin position="225"/>
        <end position="243"/>
    </location>
</feature>
<proteinExistence type="inferred from homology"/>
<comment type="function">
    <text evidence="5">Part of the twin-arginine translocation (Tat) system that transports large folded proteins containing a characteristic twin-arginine motif in their signal peptide across membranes.</text>
</comment>
<accession>A0A3M8CXV5</accession>
<dbReference type="InterPro" id="IPR019820">
    <property type="entry name" value="Sec-indep_translocase_CS"/>
</dbReference>
<dbReference type="PROSITE" id="PS01218">
    <property type="entry name" value="TATC"/>
    <property type="match status" value="1"/>
</dbReference>
<dbReference type="NCBIfam" id="TIGR00945">
    <property type="entry name" value="tatC"/>
    <property type="match status" value="1"/>
</dbReference>
<comment type="caution">
    <text evidence="6">The sequence shown here is derived from an EMBL/GenBank/DDBJ whole genome shotgun (WGS) entry which is preliminary data.</text>
</comment>
<feature type="transmembrane region" description="Helical" evidence="5">
    <location>
        <begin position="164"/>
        <end position="190"/>
    </location>
</feature>
<dbReference type="PANTHER" id="PTHR30371:SF4">
    <property type="entry name" value="SEC-INDEPENDENT PROTEIN TRANSLOCASE PROTEIN TATCD"/>
    <property type="match status" value="1"/>
</dbReference>
<dbReference type="EMBL" id="RHHT01000018">
    <property type="protein sequence ID" value="RNB79705.1"/>
    <property type="molecule type" value="Genomic_DNA"/>
</dbReference>
<dbReference type="Proteomes" id="UP000281915">
    <property type="component" value="Unassembled WGS sequence"/>
</dbReference>
<evidence type="ECO:0000256" key="2">
    <source>
        <dbReference type="ARBA" id="ARBA00022692"/>
    </source>
</evidence>
<evidence type="ECO:0000313" key="6">
    <source>
        <dbReference type="EMBL" id="RNB79705.1"/>
    </source>
</evidence>
<evidence type="ECO:0000256" key="4">
    <source>
        <dbReference type="ARBA" id="ARBA00023136"/>
    </source>
</evidence>
<dbReference type="GO" id="GO:0033281">
    <property type="term" value="C:TAT protein transport complex"/>
    <property type="evidence" value="ECO:0007669"/>
    <property type="project" value="UniProtKB-UniRule"/>
</dbReference>
<dbReference type="PANTHER" id="PTHR30371">
    <property type="entry name" value="SEC-INDEPENDENT PROTEIN TRANSLOCASE PROTEIN TATC"/>
    <property type="match status" value="1"/>
</dbReference>
<evidence type="ECO:0000313" key="7">
    <source>
        <dbReference type="Proteomes" id="UP000281915"/>
    </source>
</evidence>
<dbReference type="HAMAP" id="MF_00902">
    <property type="entry name" value="TatC"/>
    <property type="match status" value="1"/>
</dbReference>
<keyword evidence="3 5" id="KW-1133">Transmembrane helix</keyword>
<dbReference type="PRINTS" id="PR01840">
    <property type="entry name" value="TATCFAMILY"/>
</dbReference>
<dbReference type="GO" id="GO:0065002">
    <property type="term" value="P:intracellular protein transmembrane transport"/>
    <property type="evidence" value="ECO:0007669"/>
    <property type="project" value="TreeGrafter"/>
</dbReference>
<protein>
    <recommendedName>
        <fullName evidence="5">Sec-independent protein translocase protein TatC</fullName>
    </recommendedName>
</protein>
<gene>
    <name evidence="5 6" type="primary">tatC</name>
    <name evidence="6" type="ORF">EDM58_09635</name>
</gene>